<proteinExistence type="inferred from homology"/>
<dbReference type="InterPro" id="IPR002711">
    <property type="entry name" value="HNH"/>
</dbReference>
<sequence length="104" mass="11723">MARLSKLGGTLPSLKSNQRVLAKPEPSYGQGRGGRPWRRLKREVHERDNWTCCLCGRVTMNLECDHITNKAQGGTDDMSNLQSLCKPCHNEKSQQESKQGQTVR</sequence>
<evidence type="ECO:0000256" key="3">
    <source>
        <dbReference type="ARBA" id="ARBA00038412"/>
    </source>
</evidence>
<evidence type="ECO:0000256" key="5">
    <source>
        <dbReference type="SAM" id="MobiDB-lite"/>
    </source>
</evidence>
<gene>
    <name evidence="7" type="ORF">HX110_02620</name>
</gene>
<reference evidence="7" key="1">
    <citation type="submission" date="2020-06" db="EMBL/GenBank/DDBJ databases">
        <authorList>
            <person name="Dong N."/>
        </authorList>
    </citation>
    <scope>NUCLEOTIDE SEQUENCE</scope>
    <source>
        <strain evidence="7">DF49-4</strain>
    </source>
</reference>
<comment type="caution">
    <text evidence="7">The sequence shown here is derived from an EMBL/GenBank/DDBJ whole genome shotgun (WGS) entry which is preliminary data.</text>
</comment>
<dbReference type="EMBL" id="JACANG010000003">
    <property type="protein sequence ID" value="MDM1718057.1"/>
    <property type="molecule type" value="Genomic_DNA"/>
</dbReference>
<reference evidence="7" key="2">
    <citation type="journal article" date="2022" name="Sci. Total Environ.">
        <title>Prevalence, transmission, and molecular epidemiology of tet(X)-positive bacteria among humans, animals, and environmental niches in China: An epidemiological, and genomic-based study.</title>
        <authorList>
            <person name="Dong N."/>
            <person name="Zeng Y."/>
            <person name="Cai C."/>
            <person name="Sun C."/>
            <person name="Lu J."/>
            <person name="Liu C."/>
            <person name="Zhou H."/>
            <person name="Sun Q."/>
            <person name="Shu L."/>
            <person name="Wang H."/>
            <person name="Wang Y."/>
            <person name="Wang S."/>
            <person name="Wu C."/>
            <person name="Chan E.W."/>
            <person name="Chen G."/>
            <person name="Shen Z."/>
            <person name="Chen S."/>
            <person name="Zhang R."/>
        </authorList>
    </citation>
    <scope>NUCLEOTIDE SEQUENCE</scope>
    <source>
        <strain evidence="7">DF49-4</strain>
    </source>
</reference>
<name>A0AB35LXW2_9GAMM</name>
<protein>
    <recommendedName>
        <fullName evidence="4">Putative HNH nuclease YajD</fullName>
    </recommendedName>
</protein>
<organism evidence="7 8">
    <name type="scientific">Acinetobacter towneri</name>
    <dbReference type="NCBI Taxonomy" id="202956"/>
    <lineage>
        <taxon>Bacteria</taxon>
        <taxon>Pseudomonadati</taxon>
        <taxon>Pseudomonadota</taxon>
        <taxon>Gammaproteobacteria</taxon>
        <taxon>Moraxellales</taxon>
        <taxon>Moraxellaceae</taxon>
        <taxon>Acinetobacter</taxon>
    </lineage>
</organism>
<dbReference type="GO" id="GO:0004519">
    <property type="term" value="F:endonuclease activity"/>
    <property type="evidence" value="ECO:0007669"/>
    <property type="project" value="UniProtKB-KW"/>
</dbReference>
<evidence type="ECO:0000256" key="4">
    <source>
        <dbReference type="ARBA" id="ARBA00040194"/>
    </source>
</evidence>
<keyword evidence="2" id="KW-0378">Hydrolase</keyword>
<dbReference type="CDD" id="cd00085">
    <property type="entry name" value="HNHc"/>
    <property type="match status" value="1"/>
</dbReference>
<dbReference type="AlphaFoldDB" id="A0AB35LXW2"/>
<dbReference type="Pfam" id="PF01844">
    <property type="entry name" value="HNH"/>
    <property type="match status" value="1"/>
</dbReference>
<comment type="similarity">
    <text evidence="3">Belongs to the HNH nuclease family.</text>
</comment>
<feature type="region of interest" description="Disordered" evidence="5">
    <location>
        <begin position="1"/>
        <end position="41"/>
    </location>
</feature>
<dbReference type="PANTHER" id="PTHR41286">
    <property type="entry name" value="HNH NUCLEASE YAJD-RELATED"/>
    <property type="match status" value="1"/>
</dbReference>
<dbReference type="PANTHER" id="PTHR41286:SF1">
    <property type="entry name" value="HNH NUCLEASE YAJD-RELATED"/>
    <property type="match status" value="1"/>
</dbReference>
<dbReference type="GO" id="GO:0016787">
    <property type="term" value="F:hydrolase activity"/>
    <property type="evidence" value="ECO:0007669"/>
    <property type="project" value="UniProtKB-KW"/>
</dbReference>
<evidence type="ECO:0000313" key="7">
    <source>
        <dbReference type="EMBL" id="MDM1718057.1"/>
    </source>
</evidence>
<dbReference type="GO" id="GO:0008270">
    <property type="term" value="F:zinc ion binding"/>
    <property type="evidence" value="ECO:0007669"/>
    <property type="project" value="InterPro"/>
</dbReference>
<keyword evidence="1" id="KW-0540">Nuclease</keyword>
<accession>A0AB35LXW2</accession>
<evidence type="ECO:0000256" key="1">
    <source>
        <dbReference type="ARBA" id="ARBA00022722"/>
    </source>
</evidence>
<dbReference type="Proteomes" id="UP001174419">
    <property type="component" value="Unassembled WGS sequence"/>
</dbReference>
<feature type="domain" description="HNH nuclease" evidence="6">
    <location>
        <begin position="39"/>
        <end position="90"/>
    </location>
</feature>
<feature type="region of interest" description="Disordered" evidence="5">
    <location>
        <begin position="82"/>
        <end position="104"/>
    </location>
</feature>
<dbReference type="GO" id="GO:0005829">
    <property type="term" value="C:cytosol"/>
    <property type="evidence" value="ECO:0007669"/>
    <property type="project" value="TreeGrafter"/>
</dbReference>
<keyword evidence="7" id="KW-0255">Endonuclease</keyword>
<evidence type="ECO:0000259" key="6">
    <source>
        <dbReference type="SMART" id="SM00507"/>
    </source>
</evidence>
<dbReference type="Gene3D" id="1.10.30.50">
    <property type="match status" value="1"/>
</dbReference>
<dbReference type="GO" id="GO:0003676">
    <property type="term" value="F:nucleic acid binding"/>
    <property type="evidence" value="ECO:0007669"/>
    <property type="project" value="InterPro"/>
</dbReference>
<evidence type="ECO:0000313" key="8">
    <source>
        <dbReference type="Proteomes" id="UP001174419"/>
    </source>
</evidence>
<dbReference type="RefSeq" id="WP_286380785.1">
    <property type="nucleotide sequence ID" value="NZ_JACANG010000003.1"/>
</dbReference>
<dbReference type="InterPro" id="IPR003615">
    <property type="entry name" value="HNH_nuc"/>
</dbReference>
<dbReference type="SMART" id="SM00507">
    <property type="entry name" value="HNHc"/>
    <property type="match status" value="1"/>
</dbReference>
<evidence type="ECO:0000256" key="2">
    <source>
        <dbReference type="ARBA" id="ARBA00022801"/>
    </source>
</evidence>